<dbReference type="PANTHER" id="PTHR43300:SF7">
    <property type="entry name" value="UDP-N-ACETYLBACILLOSAMINE N-ACETYLTRANSFERASE"/>
    <property type="match status" value="1"/>
</dbReference>
<evidence type="ECO:0000256" key="2">
    <source>
        <dbReference type="PIRSR" id="PIRSR620019-1"/>
    </source>
</evidence>
<evidence type="ECO:0000313" key="6">
    <source>
        <dbReference type="Proteomes" id="UP000468717"/>
    </source>
</evidence>
<comment type="similarity">
    <text evidence="1">Belongs to the transferase hexapeptide repeat family.</text>
</comment>
<evidence type="ECO:0000256" key="1">
    <source>
        <dbReference type="ARBA" id="ARBA00007274"/>
    </source>
</evidence>
<evidence type="ECO:0000256" key="3">
    <source>
        <dbReference type="PIRSR" id="PIRSR620019-2"/>
    </source>
</evidence>
<evidence type="ECO:0000313" key="5">
    <source>
        <dbReference type="EMBL" id="KAB8064017.1"/>
    </source>
</evidence>
<dbReference type="InterPro" id="IPR041561">
    <property type="entry name" value="PglD_N"/>
</dbReference>
<dbReference type="Proteomes" id="UP000468717">
    <property type="component" value="Unassembled WGS sequence"/>
</dbReference>
<feature type="domain" description="PglD N-terminal" evidence="4">
    <location>
        <begin position="3"/>
        <end position="82"/>
    </location>
</feature>
<feature type="binding site" evidence="3">
    <location>
        <begin position="10"/>
        <end position="12"/>
    </location>
    <ligand>
        <name>substrate</name>
    </ligand>
</feature>
<comment type="caution">
    <text evidence="5">The sequence shown here is derived from an EMBL/GenBank/DDBJ whole genome shotgun (WGS) entry which is preliminary data.</text>
</comment>
<name>A0A6I1I9G7_9BURK</name>
<sequence>MQNILIIGSSGHAKVVIDVVERQGIFHIAGLIDAFRTVGEETSGYRVLGAESDLPVLVEKLAVAGVLVAIGDNFVRASVTARVAALCPQLPFVSAVHPQASVARAVRLGAGSVVMAGAVINPGCDVGQGCIVNTRASLDHDSVMEAFASLAPAAATGGGCFIGTGSALGMGALLLQRMRIGSHCVVGAGAVVTRPVADLCVSYGAPAKTIRSRLAGDKYL</sequence>
<dbReference type="RefSeq" id="WP_152283221.1">
    <property type="nucleotide sequence ID" value="NZ_WFLI01000016.1"/>
</dbReference>
<reference evidence="5 6" key="1">
    <citation type="submission" date="2019-10" db="EMBL/GenBank/DDBJ databases">
        <title>Three novel species isolated from a subtropical stream in China.</title>
        <authorList>
            <person name="Lu H."/>
        </authorList>
    </citation>
    <scope>NUCLEOTIDE SEQUENCE [LARGE SCALE GENOMIC DNA]</scope>
    <source>
        <strain evidence="5 6">FT13W</strain>
    </source>
</reference>
<dbReference type="Gene3D" id="2.160.10.10">
    <property type="entry name" value="Hexapeptide repeat proteins"/>
    <property type="match status" value="1"/>
</dbReference>
<dbReference type="InterPro" id="IPR020019">
    <property type="entry name" value="AcTrfase_PglD-like"/>
</dbReference>
<dbReference type="EMBL" id="WFLI01000016">
    <property type="protein sequence ID" value="KAB8064017.1"/>
    <property type="molecule type" value="Genomic_DNA"/>
</dbReference>
<dbReference type="Pfam" id="PF17836">
    <property type="entry name" value="PglD_N"/>
    <property type="match status" value="1"/>
</dbReference>
<organism evidence="5 6">
    <name type="scientific">Janthinobacterium violaceinigrum</name>
    <dbReference type="NCBI Taxonomy" id="2654252"/>
    <lineage>
        <taxon>Bacteria</taxon>
        <taxon>Pseudomonadati</taxon>
        <taxon>Pseudomonadota</taxon>
        <taxon>Betaproteobacteria</taxon>
        <taxon>Burkholderiales</taxon>
        <taxon>Oxalobacteraceae</taxon>
        <taxon>Janthinobacterium</taxon>
    </lineage>
</organism>
<evidence type="ECO:0000259" key="4">
    <source>
        <dbReference type="Pfam" id="PF17836"/>
    </source>
</evidence>
<dbReference type="Gene3D" id="3.40.50.20">
    <property type="match status" value="1"/>
</dbReference>
<accession>A0A6I1I9G7</accession>
<dbReference type="NCBIfam" id="TIGR03570">
    <property type="entry name" value="NeuD_NnaD"/>
    <property type="match status" value="1"/>
</dbReference>
<gene>
    <name evidence="5" type="ORF">GCN75_15035</name>
</gene>
<proteinExistence type="inferred from homology"/>
<keyword evidence="5" id="KW-0808">Transferase</keyword>
<feature type="binding site" evidence="3">
    <location>
        <position position="71"/>
    </location>
    <ligand>
        <name>substrate</name>
    </ligand>
</feature>
<dbReference type="AlphaFoldDB" id="A0A6I1I9G7"/>
<dbReference type="SUPFAM" id="SSF51161">
    <property type="entry name" value="Trimeric LpxA-like enzymes"/>
    <property type="match status" value="1"/>
</dbReference>
<dbReference type="GO" id="GO:0016740">
    <property type="term" value="F:transferase activity"/>
    <property type="evidence" value="ECO:0007669"/>
    <property type="project" value="UniProtKB-KW"/>
</dbReference>
<feature type="site" description="Increases basicity of active site His" evidence="2">
    <location>
        <position position="141"/>
    </location>
</feature>
<feature type="active site" description="Proton acceptor" evidence="2">
    <location>
        <position position="140"/>
    </location>
</feature>
<dbReference type="CDD" id="cd03360">
    <property type="entry name" value="LbH_AT_putative"/>
    <property type="match status" value="1"/>
</dbReference>
<keyword evidence="6" id="KW-1185">Reference proteome</keyword>
<dbReference type="InterPro" id="IPR050179">
    <property type="entry name" value="Trans_hexapeptide_repeat"/>
</dbReference>
<protein>
    <submittedName>
        <fullName evidence="5">Transferase</fullName>
    </submittedName>
</protein>
<dbReference type="PANTHER" id="PTHR43300">
    <property type="entry name" value="ACETYLTRANSFERASE"/>
    <property type="match status" value="1"/>
</dbReference>
<dbReference type="InterPro" id="IPR011004">
    <property type="entry name" value="Trimer_LpxA-like_sf"/>
</dbReference>